<organism evidence="2 3">
    <name type="scientific">Gardnerella vaginalis</name>
    <dbReference type="NCBI Taxonomy" id="2702"/>
    <lineage>
        <taxon>Bacteria</taxon>
        <taxon>Bacillati</taxon>
        <taxon>Actinomycetota</taxon>
        <taxon>Actinomycetes</taxon>
        <taxon>Bifidobacteriales</taxon>
        <taxon>Bifidobacteriaceae</taxon>
        <taxon>Gardnerella</taxon>
    </lineage>
</organism>
<comment type="caution">
    <text evidence="2">The sequence shown here is derived from an EMBL/GenBank/DDBJ whole genome shotgun (WGS) entry which is preliminary data.</text>
</comment>
<dbReference type="CDD" id="cd03493">
    <property type="entry name" value="SQR_QFR_TM"/>
    <property type="match status" value="1"/>
</dbReference>
<feature type="compositionally biased region" description="Polar residues" evidence="1">
    <location>
        <begin position="131"/>
        <end position="170"/>
    </location>
</feature>
<evidence type="ECO:0000256" key="1">
    <source>
        <dbReference type="SAM" id="MobiDB-lite"/>
    </source>
</evidence>
<name>A0A2K1SWG7_GARVA</name>
<dbReference type="AlphaFoldDB" id="A0A2K1SWG7"/>
<evidence type="ECO:0008006" key="4">
    <source>
        <dbReference type="Google" id="ProtNLM"/>
    </source>
</evidence>
<dbReference type="Pfam" id="PF20070">
    <property type="entry name" value="DUF6466"/>
    <property type="match status" value="1"/>
</dbReference>
<feature type="compositionally biased region" description="Basic and acidic residues" evidence="1">
    <location>
        <begin position="118"/>
        <end position="130"/>
    </location>
</feature>
<sequence length="219" mass="24704">MRLKKPSSNSLLVSRMLMRISAVILAILALAVIFAVIVNIRSEIAYNEATHKLVENVKSLNKLDLDLHMLKIQQQQTDAQFDDANSNSDFLLPHIKKNIERNAAISRAFTKQLTNRINQEDAMNKSDKNSVDQNKINTSNNPKSDSTNKSGKSNSDASNENKPELNSTQKNKVEDLLKQNNHSNHQYENYDNDSKSNKNIDLNKSKGSISKSDNPNKPW</sequence>
<feature type="compositionally biased region" description="Basic and acidic residues" evidence="1">
    <location>
        <begin position="192"/>
        <end position="204"/>
    </location>
</feature>
<accession>A0A2K1SWG7</accession>
<protein>
    <recommendedName>
        <fullName evidence="4">Cell surface protein</fullName>
    </recommendedName>
</protein>
<feature type="compositionally biased region" description="Polar residues" evidence="1">
    <location>
        <begin position="205"/>
        <end position="219"/>
    </location>
</feature>
<dbReference type="RefSeq" id="WP_103084216.1">
    <property type="nucleotide sequence ID" value="NZ_MNLH01000001.1"/>
</dbReference>
<dbReference type="InterPro" id="IPR046314">
    <property type="entry name" value="DUF6466"/>
</dbReference>
<feature type="region of interest" description="Disordered" evidence="1">
    <location>
        <begin position="116"/>
        <end position="219"/>
    </location>
</feature>
<dbReference type="EMBL" id="MNLH01000001">
    <property type="protein sequence ID" value="PNS43836.1"/>
    <property type="molecule type" value="Genomic_DNA"/>
</dbReference>
<evidence type="ECO:0000313" key="2">
    <source>
        <dbReference type="EMBL" id="PNS43836.1"/>
    </source>
</evidence>
<dbReference type="Proteomes" id="UP000236146">
    <property type="component" value="Unassembled WGS sequence"/>
</dbReference>
<proteinExistence type="predicted"/>
<gene>
    <name evidence="2" type="ORF">BFS05_01030</name>
</gene>
<evidence type="ECO:0000313" key="3">
    <source>
        <dbReference type="Proteomes" id="UP000236146"/>
    </source>
</evidence>
<feature type="compositionally biased region" description="Polar residues" evidence="1">
    <location>
        <begin position="178"/>
        <end position="189"/>
    </location>
</feature>
<reference evidence="2 3" key="1">
    <citation type="submission" date="2016-10" db="EMBL/GenBank/DDBJ databases">
        <authorList>
            <person name="Varghese N."/>
        </authorList>
    </citation>
    <scope>NUCLEOTIDE SEQUENCE [LARGE SCALE GENOMIC DNA]</scope>
    <source>
        <strain evidence="2 3">KA00225</strain>
    </source>
</reference>